<dbReference type="FunFam" id="1.20.1250.20:FF:000068">
    <property type="entry name" value="MFS general substrate transporter"/>
    <property type="match status" value="1"/>
</dbReference>
<dbReference type="HOGENOM" id="CLU_001265_0_1_1"/>
<evidence type="ECO:0000256" key="3">
    <source>
        <dbReference type="ARBA" id="ARBA00022692"/>
    </source>
</evidence>
<feature type="transmembrane region" description="Helical" evidence="7">
    <location>
        <begin position="272"/>
        <end position="292"/>
    </location>
</feature>
<dbReference type="GO" id="GO:0016020">
    <property type="term" value="C:membrane"/>
    <property type="evidence" value="ECO:0007669"/>
    <property type="project" value="UniProtKB-SubCell"/>
</dbReference>
<proteinExistence type="predicted"/>
<organism evidence="9 10">
    <name type="scientific">Cyphellophora europaea (strain CBS 101466)</name>
    <name type="common">Phialophora europaea</name>
    <dbReference type="NCBI Taxonomy" id="1220924"/>
    <lineage>
        <taxon>Eukaryota</taxon>
        <taxon>Fungi</taxon>
        <taxon>Dikarya</taxon>
        <taxon>Ascomycota</taxon>
        <taxon>Pezizomycotina</taxon>
        <taxon>Eurotiomycetes</taxon>
        <taxon>Chaetothyriomycetidae</taxon>
        <taxon>Chaetothyriales</taxon>
        <taxon>Cyphellophoraceae</taxon>
        <taxon>Cyphellophora</taxon>
    </lineage>
</organism>
<dbReference type="PROSITE" id="PS50850">
    <property type="entry name" value="MFS"/>
    <property type="match status" value="1"/>
</dbReference>
<dbReference type="InterPro" id="IPR036259">
    <property type="entry name" value="MFS_trans_sf"/>
</dbReference>
<comment type="subcellular location">
    <subcellularLocation>
        <location evidence="1">Membrane</location>
        <topology evidence="1">Multi-pass membrane protein</topology>
    </subcellularLocation>
</comment>
<feature type="transmembrane region" description="Helical" evidence="7">
    <location>
        <begin position="202"/>
        <end position="224"/>
    </location>
</feature>
<evidence type="ECO:0000313" key="9">
    <source>
        <dbReference type="EMBL" id="ETN40994.1"/>
    </source>
</evidence>
<dbReference type="RefSeq" id="XP_008715503.1">
    <property type="nucleotide sequence ID" value="XM_008717281.1"/>
</dbReference>
<feature type="domain" description="Major facilitator superfamily (MFS) profile" evidence="8">
    <location>
        <begin position="43"/>
        <end position="457"/>
    </location>
</feature>
<accession>W2RZ95</accession>
<dbReference type="eggNOG" id="KOG2533">
    <property type="taxonomic scope" value="Eukaryota"/>
</dbReference>
<name>W2RZ95_CYPE1</name>
<keyword evidence="4 7" id="KW-1133">Transmembrane helix</keyword>
<dbReference type="EMBL" id="KB822719">
    <property type="protein sequence ID" value="ETN40994.1"/>
    <property type="molecule type" value="Genomic_DNA"/>
</dbReference>
<evidence type="ECO:0000256" key="7">
    <source>
        <dbReference type="SAM" id="Phobius"/>
    </source>
</evidence>
<evidence type="ECO:0000256" key="1">
    <source>
        <dbReference type="ARBA" id="ARBA00004141"/>
    </source>
</evidence>
<dbReference type="AlphaFoldDB" id="W2RZ95"/>
<feature type="transmembrane region" description="Helical" evidence="7">
    <location>
        <begin position="171"/>
        <end position="190"/>
    </location>
</feature>
<dbReference type="InterPro" id="IPR020846">
    <property type="entry name" value="MFS_dom"/>
</dbReference>
<dbReference type="Gene3D" id="1.20.1250.20">
    <property type="entry name" value="MFS general substrate transporter like domains"/>
    <property type="match status" value="2"/>
</dbReference>
<dbReference type="OrthoDB" id="19923at2759"/>
<dbReference type="VEuPathDB" id="FungiDB:HMPREF1541_02926"/>
<dbReference type="InParanoid" id="W2RZ95"/>
<evidence type="ECO:0000256" key="6">
    <source>
        <dbReference type="SAM" id="MobiDB-lite"/>
    </source>
</evidence>
<feature type="transmembrane region" description="Helical" evidence="7">
    <location>
        <begin position="81"/>
        <end position="102"/>
    </location>
</feature>
<keyword evidence="10" id="KW-1185">Reference proteome</keyword>
<feature type="transmembrane region" description="Helical" evidence="7">
    <location>
        <begin position="312"/>
        <end position="329"/>
    </location>
</feature>
<feature type="transmembrane region" description="Helical" evidence="7">
    <location>
        <begin position="362"/>
        <end position="385"/>
    </location>
</feature>
<dbReference type="InterPro" id="IPR011701">
    <property type="entry name" value="MFS"/>
</dbReference>
<feature type="transmembrane region" description="Helical" evidence="7">
    <location>
        <begin position="43"/>
        <end position="61"/>
    </location>
</feature>
<gene>
    <name evidence="9" type="ORF">HMPREF1541_02926</name>
</gene>
<feature type="transmembrane region" description="Helical" evidence="7">
    <location>
        <begin position="336"/>
        <end position="356"/>
    </location>
</feature>
<dbReference type="PANTHER" id="PTHR43791">
    <property type="entry name" value="PERMEASE-RELATED"/>
    <property type="match status" value="1"/>
</dbReference>
<evidence type="ECO:0000256" key="5">
    <source>
        <dbReference type="ARBA" id="ARBA00023136"/>
    </source>
</evidence>
<dbReference type="FunFam" id="1.20.1250.20:FF:000034">
    <property type="entry name" value="MFS general substrate transporter"/>
    <property type="match status" value="1"/>
</dbReference>
<dbReference type="GeneID" id="19970265"/>
<dbReference type="Proteomes" id="UP000030752">
    <property type="component" value="Unassembled WGS sequence"/>
</dbReference>
<evidence type="ECO:0000256" key="2">
    <source>
        <dbReference type="ARBA" id="ARBA00022448"/>
    </source>
</evidence>
<dbReference type="Pfam" id="PF07690">
    <property type="entry name" value="MFS_1"/>
    <property type="match status" value="1"/>
</dbReference>
<evidence type="ECO:0000259" key="8">
    <source>
        <dbReference type="PROSITE" id="PS50850"/>
    </source>
</evidence>
<feature type="transmembrane region" description="Helical" evidence="7">
    <location>
        <begin position="429"/>
        <end position="452"/>
    </location>
</feature>
<evidence type="ECO:0000256" key="4">
    <source>
        <dbReference type="ARBA" id="ARBA00022989"/>
    </source>
</evidence>
<reference evidence="9 10" key="1">
    <citation type="submission" date="2013-03" db="EMBL/GenBank/DDBJ databases">
        <title>The Genome Sequence of Phialophora europaea CBS 101466.</title>
        <authorList>
            <consortium name="The Broad Institute Genomics Platform"/>
            <person name="Cuomo C."/>
            <person name="de Hoog S."/>
            <person name="Gorbushina A."/>
            <person name="Walker B."/>
            <person name="Young S.K."/>
            <person name="Zeng Q."/>
            <person name="Gargeya S."/>
            <person name="Fitzgerald M."/>
            <person name="Haas B."/>
            <person name="Abouelleil A."/>
            <person name="Allen A.W."/>
            <person name="Alvarado L."/>
            <person name="Arachchi H.M."/>
            <person name="Berlin A.M."/>
            <person name="Chapman S.B."/>
            <person name="Gainer-Dewar J."/>
            <person name="Goldberg J."/>
            <person name="Griggs A."/>
            <person name="Gujja S."/>
            <person name="Hansen M."/>
            <person name="Howarth C."/>
            <person name="Imamovic A."/>
            <person name="Ireland A."/>
            <person name="Larimer J."/>
            <person name="McCowan C."/>
            <person name="Murphy C."/>
            <person name="Pearson M."/>
            <person name="Poon T.W."/>
            <person name="Priest M."/>
            <person name="Roberts A."/>
            <person name="Saif S."/>
            <person name="Shea T."/>
            <person name="Sisk P."/>
            <person name="Sykes S."/>
            <person name="Wortman J."/>
            <person name="Nusbaum C."/>
            <person name="Birren B."/>
        </authorList>
    </citation>
    <scope>NUCLEOTIDE SEQUENCE [LARGE SCALE GENOMIC DNA]</scope>
    <source>
        <strain evidence="9 10">CBS 101466</strain>
    </source>
</reference>
<keyword evidence="2" id="KW-0813">Transport</keyword>
<feature type="transmembrane region" description="Helical" evidence="7">
    <location>
        <begin position="397"/>
        <end position="417"/>
    </location>
</feature>
<feature type="region of interest" description="Disordered" evidence="6">
    <location>
        <begin position="1"/>
        <end position="26"/>
    </location>
</feature>
<dbReference type="PANTHER" id="PTHR43791:SF52">
    <property type="entry name" value="TRANSPORTER, PUTATIVE (AFU_ORTHOLOGUE AFUA_1G11820)-RELATED"/>
    <property type="match status" value="1"/>
</dbReference>
<keyword evidence="5 7" id="KW-0472">Membrane</keyword>
<feature type="transmembrane region" description="Helical" evidence="7">
    <location>
        <begin position="109"/>
        <end position="128"/>
    </location>
</feature>
<keyword evidence="3 7" id="KW-0812">Transmembrane</keyword>
<protein>
    <recommendedName>
        <fullName evidence="8">Major facilitator superfamily (MFS) profile domain-containing protein</fullName>
    </recommendedName>
</protein>
<evidence type="ECO:0000313" key="10">
    <source>
        <dbReference type="Proteomes" id="UP000030752"/>
    </source>
</evidence>
<dbReference type="GO" id="GO:0022857">
    <property type="term" value="F:transmembrane transporter activity"/>
    <property type="evidence" value="ECO:0007669"/>
    <property type="project" value="InterPro"/>
</dbReference>
<feature type="transmembrane region" description="Helical" evidence="7">
    <location>
        <begin position="140"/>
        <end position="159"/>
    </location>
</feature>
<dbReference type="SUPFAM" id="SSF103473">
    <property type="entry name" value="MFS general substrate transporter"/>
    <property type="match status" value="1"/>
</dbReference>
<sequence>MAETLEKPTATEIEASSSTVREEQDPIDPKAERQLVRKIDWQLIPVLFFLLMAAFLDRINIGNARLLGLEDDLGMRGNDFNIALFMFFIPYILLEVPCNLIMKKVRPSIWLSGLILGFGITTICQGLTQNFAGLVVCRIFVGVFEAGYFPGAIYLISMYYKRYELQLRINVFFSSSVFAGAFSGLLAYGIGHMDNVRGYSAWRWLFILEGVATVLLALVSYFIIPDWPENAKFLQPGETVLLRRRLLEDSGPAQMDTYDRKATRRVFLDPKLYLGFLMFLSVTVTGYSISLFTPTILHGFGWSALRTQVMTIPIYITAGCLTIIVAVFSDHAHHRYGFAIAGLAVSTVGYIILLVSHTSLGVRYTAIFFTATGAYIALPITITWVNNNMGGHYKRAVAAGFQIGLGNCGGIIGSNIYLRGEAPFYLTGYSTGLSFICLGIASCTAFLAVCFFENKKRERGERDYLYELPQEELANLGDDHPSFRYTY</sequence>